<name>A0A6J5GKC6_9BURK</name>
<keyword evidence="3 5" id="KW-0732">Signal</keyword>
<dbReference type="Pfam" id="PF00497">
    <property type="entry name" value="SBP_bac_3"/>
    <property type="match status" value="1"/>
</dbReference>
<dbReference type="InterPro" id="IPR001638">
    <property type="entry name" value="Solute-binding_3/MltF_N"/>
</dbReference>
<gene>
    <name evidence="7" type="primary">argT_7</name>
    <name evidence="7" type="ORF">LMG28688_04799</name>
</gene>
<feature type="domain" description="Solute-binding protein family 3/N-terminal" evidence="6">
    <location>
        <begin position="29"/>
        <end position="258"/>
    </location>
</feature>
<organism evidence="7 8">
    <name type="scientific">Paraburkholderia caffeinitolerans</name>
    <dbReference type="NCBI Taxonomy" id="1723730"/>
    <lineage>
        <taxon>Bacteria</taxon>
        <taxon>Pseudomonadati</taxon>
        <taxon>Pseudomonadota</taxon>
        <taxon>Betaproteobacteria</taxon>
        <taxon>Burkholderiales</taxon>
        <taxon>Burkholderiaceae</taxon>
        <taxon>Paraburkholderia</taxon>
    </lineage>
</organism>
<evidence type="ECO:0000256" key="3">
    <source>
        <dbReference type="ARBA" id="ARBA00022729"/>
    </source>
</evidence>
<dbReference type="PANTHER" id="PTHR35936">
    <property type="entry name" value="MEMBRANE-BOUND LYTIC MUREIN TRANSGLYCOSYLASE F"/>
    <property type="match status" value="1"/>
</dbReference>
<comment type="subcellular location">
    <subcellularLocation>
        <location evidence="1">Cell envelope</location>
    </subcellularLocation>
</comment>
<accession>A0A6J5GKC6</accession>
<keyword evidence="8" id="KW-1185">Reference proteome</keyword>
<comment type="similarity">
    <text evidence="2 4">Belongs to the bacterial solute-binding protein 3 family.</text>
</comment>
<reference evidence="7 8" key="1">
    <citation type="submission" date="2020-04" db="EMBL/GenBank/DDBJ databases">
        <authorList>
            <person name="De Canck E."/>
        </authorList>
    </citation>
    <scope>NUCLEOTIDE SEQUENCE [LARGE SCALE GENOMIC DNA]</scope>
    <source>
        <strain evidence="7 8">LMG 28688</strain>
    </source>
</reference>
<evidence type="ECO:0000256" key="4">
    <source>
        <dbReference type="RuleBase" id="RU003744"/>
    </source>
</evidence>
<dbReference type="GO" id="GO:0030313">
    <property type="term" value="C:cell envelope"/>
    <property type="evidence" value="ECO:0007669"/>
    <property type="project" value="UniProtKB-SubCell"/>
</dbReference>
<dbReference type="Gene3D" id="3.40.190.10">
    <property type="entry name" value="Periplasmic binding protein-like II"/>
    <property type="match status" value="2"/>
</dbReference>
<dbReference type="SMART" id="SM00062">
    <property type="entry name" value="PBPb"/>
    <property type="match status" value="1"/>
</dbReference>
<dbReference type="Proteomes" id="UP000494119">
    <property type="component" value="Unassembled WGS sequence"/>
</dbReference>
<dbReference type="EMBL" id="CADIKL010000028">
    <property type="protein sequence ID" value="CAB3798745.1"/>
    <property type="molecule type" value="Genomic_DNA"/>
</dbReference>
<dbReference type="AlphaFoldDB" id="A0A6J5GKC6"/>
<dbReference type="SUPFAM" id="SSF53850">
    <property type="entry name" value="Periplasmic binding protein-like II"/>
    <property type="match status" value="1"/>
</dbReference>
<dbReference type="InterPro" id="IPR018313">
    <property type="entry name" value="SBP_3_CS"/>
</dbReference>
<feature type="signal peptide" evidence="5">
    <location>
        <begin position="1"/>
        <end position="22"/>
    </location>
</feature>
<dbReference type="RefSeq" id="WP_129563781.1">
    <property type="nucleotide sequence ID" value="NZ_CADIKL010000028.1"/>
</dbReference>
<evidence type="ECO:0000313" key="8">
    <source>
        <dbReference type="Proteomes" id="UP000494119"/>
    </source>
</evidence>
<evidence type="ECO:0000256" key="2">
    <source>
        <dbReference type="ARBA" id="ARBA00010333"/>
    </source>
</evidence>
<sequence>MKPQLLPMLGAALAAAASFAFAQSAQAETLRFGTDPTYPPYEYKLPSGQLAGLDIEIGNALCAAAHMKCEWVEGSFDGLIAGLQSRKFDAINSSLAATAARRAVMDFTTPIYPADIRLLAPKAAHLLPNAASLAGKRIGVLQGSTQEAFAKRNWATHGVTVIEYPDQNSVYADLVNGRLDGTLLVGAAAKLGFLTKPEGNSFELAGPQIVDPAMLSASSVIGVRKNDPKTLQALDAAIAQLKQDGTIGRLTHKYLDATTVAK</sequence>
<evidence type="ECO:0000259" key="6">
    <source>
        <dbReference type="SMART" id="SM00062"/>
    </source>
</evidence>
<evidence type="ECO:0000256" key="1">
    <source>
        <dbReference type="ARBA" id="ARBA00004196"/>
    </source>
</evidence>
<evidence type="ECO:0000256" key="5">
    <source>
        <dbReference type="SAM" id="SignalP"/>
    </source>
</evidence>
<feature type="chain" id="PRO_5026996923" evidence="5">
    <location>
        <begin position="23"/>
        <end position="262"/>
    </location>
</feature>
<dbReference type="PANTHER" id="PTHR35936:SF13">
    <property type="entry name" value="HISTIDINE-BINDING PERIPLASMIC PROTEIN"/>
    <property type="match status" value="1"/>
</dbReference>
<proteinExistence type="inferred from homology"/>
<evidence type="ECO:0000313" key="7">
    <source>
        <dbReference type="EMBL" id="CAB3798745.1"/>
    </source>
</evidence>
<protein>
    <submittedName>
        <fullName evidence="7">Lysine/arginine/ornithine-binding periplasmic protein</fullName>
    </submittedName>
</protein>
<dbReference type="PROSITE" id="PS01039">
    <property type="entry name" value="SBP_BACTERIAL_3"/>
    <property type="match status" value="1"/>
</dbReference>